<evidence type="ECO:0000313" key="2">
    <source>
        <dbReference type="Proteomes" id="UP000664940"/>
    </source>
</evidence>
<protein>
    <submittedName>
        <fullName evidence="1">Uncharacterized protein</fullName>
    </submittedName>
</protein>
<name>A0A833ZW15_9CHIR</name>
<dbReference type="Proteomes" id="UP000664940">
    <property type="component" value="Unassembled WGS sequence"/>
</dbReference>
<dbReference type="AlphaFoldDB" id="A0A833ZW15"/>
<dbReference type="EMBL" id="JABVXQ010000006">
    <property type="protein sequence ID" value="KAF6104037.1"/>
    <property type="molecule type" value="Genomic_DNA"/>
</dbReference>
<comment type="caution">
    <text evidence="1">The sequence shown here is derived from an EMBL/GenBank/DDBJ whole genome shotgun (WGS) entry which is preliminary data.</text>
</comment>
<organism evidence="1 2">
    <name type="scientific">Phyllostomus discolor</name>
    <name type="common">pale spear-nosed bat</name>
    <dbReference type="NCBI Taxonomy" id="89673"/>
    <lineage>
        <taxon>Eukaryota</taxon>
        <taxon>Metazoa</taxon>
        <taxon>Chordata</taxon>
        <taxon>Craniata</taxon>
        <taxon>Vertebrata</taxon>
        <taxon>Euteleostomi</taxon>
        <taxon>Mammalia</taxon>
        <taxon>Eutheria</taxon>
        <taxon>Laurasiatheria</taxon>
        <taxon>Chiroptera</taxon>
        <taxon>Yangochiroptera</taxon>
        <taxon>Phyllostomidae</taxon>
        <taxon>Phyllostominae</taxon>
        <taxon>Phyllostomus</taxon>
    </lineage>
</organism>
<sequence length="172" mass="18642">MPLGCRYALAGSEVGCSCSQIPRVPRKPRCPPRPRATPSTPREVQCRGLFNARNSASRRSFPGAFLALFPAGSPRKGGLSCWTAASETSLGARAPPLLWSSVALETPWEQDGRFTARRRHRWRKPRPGSGHLKGVCCPGGARQLACPKFPQRVLLTVPEHSVLLAPSTGDHP</sequence>
<reference evidence="1 2" key="1">
    <citation type="journal article" date="2020" name="Nature">
        <title>Six reference-quality genomes reveal evolution of bat adaptations.</title>
        <authorList>
            <person name="Jebb D."/>
            <person name="Huang Z."/>
            <person name="Pippel M."/>
            <person name="Hughes G.M."/>
            <person name="Lavrichenko K."/>
            <person name="Devanna P."/>
            <person name="Winkler S."/>
            <person name="Jermiin L.S."/>
            <person name="Skirmuntt E.C."/>
            <person name="Katzourakis A."/>
            <person name="Burkitt-Gray L."/>
            <person name="Ray D.A."/>
            <person name="Sullivan K.A.M."/>
            <person name="Roscito J.G."/>
            <person name="Kirilenko B.M."/>
            <person name="Davalos L.M."/>
            <person name="Corthals A.P."/>
            <person name="Power M.L."/>
            <person name="Jones G."/>
            <person name="Ransome R.D."/>
            <person name="Dechmann D.K.N."/>
            <person name="Locatelli A.G."/>
            <person name="Puechmaille S.J."/>
            <person name="Fedrigo O."/>
            <person name="Jarvis E.D."/>
            <person name="Hiller M."/>
            <person name="Vernes S.C."/>
            <person name="Myers E.W."/>
            <person name="Teeling E.C."/>
        </authorList>
    </citation>
    <scope>NUCLEOTIDE SEQUENCE [LARGE SCALE GENOMIC DNA]</scope>
    <source>
        <strain evidence="1">Bat1K_MPI-CBG_1</strain>
    </source>
</reference>
<evidence type="ECO:0000313" key="1">
    <source>
        <dbReference type="EMBL" id="KAF6104037.1"/>
    </source>
</evidence>
<gene>
    <name evidence="1" type="ORF">HJG60_011086</name>
</gene>
<proteinExistence type="predicted"/>
<accession>A0A833ZW15</accession>